<dbReference type="PRINTS" id="PR00344">
    <property type="entry name" value="BCTRLSENSOR"/>
</dbReference>
<dbReference type="AlphaFoldDB" id="A0A433X711"/>
<dbReference type="SMART" id="SM00387">
    <property type="entry name" value="HATPase_c"/>
    <property type="match status" value="1"/>
</dbReference>
<comment type="caution">
    <text evidence="17">The sequence shown here is derived from an EMBL/GenBank/DDBJ whole genome shotgun (WGS) entry which is preliminary data.</text>
</comment>
<organism evidence="17 18">
    <name type="scientific">Paenibacillus zeisoli</name>
    <dbReference type="NCBI Taxonomy" id="2496267"/>
    <lineage>
        <taxon>Bacteria</taxon>
        <taxon>Bacillati</taxon>
        <taxon>Bacillota</taxon>
        <taxon>Bacilli</taxon>
        <taxon>Bacillales</taxon>
        <taxon>Paenibacillaceae</taxon>
        <taxon>Paenibacillus</taxon>
    </lineage>
</organism>
<dbReference type="InterPro" id="IPR003594">
    <property type="entry name" value="HATPase_dom"/>
</dbReference>
<evidence type="ECO:0000259" key="16">
    <source>
        <dbReference type="PROSITE" id="PS50885"/>
    </source>
</evidence>
<evidence type="ECO:0000256" key="6">
    <source>
        <dbReference type="ARBA" id="ARBA00022679"/>
    </source>
</evidence>
<dbReference type="Proteomes" id="UP000272464">
    <property type="component" value="Unassembled WGS sequence"/>
</dbReference>
<dbReference type="CDD" id="cd00082">
    <property type="entry name" value="HisKA"/>
    <property type="match status" value="1"/>
</dbReference>
<keyword evidence="18" id="KW-1185">Reference proteome</keyword>
<evidence type="ECO:0000256" key="4">
    <source>
        <dbReference type="ARBA" id="ARBA00022475"/>
    </source>
</evidence>
<dbReference type="SMART" id="SM00304">
    <property type="entry name" value="HAMP"/>
    <property type="match status" value="1"/>
</dbReference>
<keyword evidence="4" id="KW-1003">Cell membrane</keyword>
<evidence type="ECO:0000256" key="9">
    <source>
        <dbReference type="ARBA" id="ARBA00022777"/>
    </source>
</evidence>
<dbReference type="InterPro" id="IPR036890">
    <property type="entry name" value="HATPase_C_sf"/>
</dbReference>
<evidence type="ECO:0000256" key="10">
    <source>
        <dbReference type="ARBA" id="ARBA00022840"/>
    </source>
</evidence>
<feature type="domain" description="Histidine kinase" evidence="15">
    <location>
        <begin position="109"/>
        <end position="326"/>
    </location>
</feature>
<dbReference type="InterPro" id="IPR003660">
    <property type="entry name" value="HAMP_dom"/>
</dbReference>
<evidence type="ECO:0000256" key="12">
    <source>
        <dbReference type="ARBA" id="ARBA00023012"/>
    </source>
</evidence>
<dbReference type="EC" id="2.7.13.3" evidence="3"/>
<dbReference type="EMBL" id="RZNX01000005">
    <property type="protein sequence ID" value="RUT29927.1"/>
    <property type="molecule type" value="Genomic_DNA"/>
</dbReference>
<dbReference type="PANTHER" id="PTHR45528:SF1">
    <property type="entry name" value="SENSOR HISTIDINE KINASE CPXA"/>
    <property type="match status" value="1"/>
</dbReference>
<dbReference type="InterPro" id="IPR050398">
    <property type="entry name" value="HssS/ArlS-like"/>
</dbReference>
<dbReference type="InterPro" id="IPR003661">
    <property type="entry name" value="HisK_dim/P_dom"/>
</dbReference>
<dbReference type="SUPFAM" id="SSF55874">
    <property type="entry name" value="ATPase domain of HSP90 chaperone/DNA topoisomerase II/histidine kinase"/>
    <property type="match status" value="1"/>
</dbReference>
<evidence type="ECO:0000256" key="13">
    <source>
        <dbReference type="ARBA" id="ARBA00023136"/>
    </source>
</evidence>
<comment type="subcellular location">
    <subcellularLocation>
        <location evidence="2">Cell membrane</location>
        <topology evidence="2">Multi-pass membrane protein</topology>
    </subcellularLocation>
</comment>
<feature type="transmembrane region" description="Helical" evidence="14">
    <location>
        <begin position="19"/>
        <end position="36"/>
    </location>
</feature>
<sequence length="331" mass="38787">MDIVSVVRFFYYGLGRPEVYYVASFPVIVLTGIYLYRRESRRQEQNYLALLIEEVHNLEEGQLDRKVTVRSVGKLGQLAADINRMMERLRISLEEERRAEQTKNELITNVSHDLRTPLTTITGYLGLIDQDRYRDEVELRYYNNMAYEESLRLKQLLEDLFEYTRLRNREMTLNKSRINLVEMLHQITAQFQWQLGECGMESRLFFEQNQMIVMADGDKLRRVYENLISNAIRYGNEGRFLDIRGRVEGQEAVIDVINYGEPIPDSDIPRLFERFYRVEKSRDKNTGGSGIGLAIAKHIVDLHQGSIRVTSDEERTVFTVRISQNAPSMNH</sequence>
<feature type="domain" description="HAMP" evidence="16">
    <location>
        <begin position="42"/>
        <end position="94"/>
    </location>
</feature>
<dbReference type="SUPFAM" id="SSF47384">
    <property type="entry name" value="Homodimeric domain of signal transducing histidine kinase"/>
    <property type="match status" value="1"/>
</dbReference>
<evidence type="ECO:0000313" key="18">
    <source>
        <dbReference type="Proteomes" id="UP000272464"/>
    </source>
</evidence>
<proteinExistence type="predicted"/>
<dbReference type="Pfam" id="PF02518">
    <property type="entry name" value="HATPase_c"/>
    <property type="match status" value="1"/>
</dbReference>
<evidence type="ECO:0000256" key="5">
    <source>
        <dbReference type="ARBA" id="ARBA00022553"/>
    </source>
</evidence>
<dbReference type="FunFam" id="1.10.287.130:FF:000008">
    <property type="entry name" value="Two-component sensor histidine kinase"/>
    <property type="match status" value="1"/>
</dbReference>
<dbReference type="PANTHER" id="PTHR45528">
    <property type="entry name" value="SENSOR HISTIDINE KINASE CPXA"/>
    <property type="match status" value="1"/>
</dbReference>
<accession>A0A433X711</accession>
<dbReference type="CDD" id="cd06225">
    <property type="entry name" value="HAMP"/>
    <property type="match status" value="1"/>
</dbReference>
<evidence type="ECO:0000256" key="11">
    <source>
        <dbReference type="ARBA" id="ARBA00022989"/>
    </source>
</evidence>
<dbReference type="InterPro" id="IPR005467">
    <property type="entry name" value="His_kinase_dom"/>
</dbReference>
<dbReference type="Pfam" id="PF00512">
    <property type="entry name" value="HisKA"/>
    <property type="match status" value="1"/>
</dbReference>
<comment type="catalytic activity">
    <reaction evidence="1">
        <text>ATP + protein L-histidine = ADP + protein N-phospho-L-histidine.</text>
        <dbReference type="EC" id="2.7.13.3"/>
    </reaction>
</comment>
<dbReference type="InterPro" id="IPR036097">
    <property type="entry name" value="HisK_dim/P_sf"/>
</dbReference>
<dbReference type="PROSITE" id="PS50885">
    <property type="entry name" value="HAMP"/>
    <property type="match status" value="1"/>
</dbReference>
<dbReference type="Gene3D" id="3.30.565.10">
    <property type="entry name" value="Histidine kinase-like ATPase, C-terminal domain"/>
    <property type="match status" value="1"/>
</dbReference>
<evidence type="ECO:0000256" key="2">
    <source>
        <dbReference type="ARBA" id="ARBA00004651"/>
    </source>
</evidence>
<keyword evidence="7 14" id="KW-0812">Transmembrane</keyword>
<keyword evidence="8" id="KW-0547">Nucleotide-binding</keyword>
<dbReference type="CDD" id="cd00075">
    <property type="entry name" value="HATPase"/>
    <property type="match status" value="1"/>
</dbReference>
<evidence type="ECO:0000256" key="7">
    <source>
        <dbReference type="ARBA" id="ARBA00022692"/>
    </source>
</evidence>
<protein>
    <recommendedName>
        <fullName evidence="3">histidine kinase</fullName>
        <ecNumber evidence="3">2.7.13.3</ecNumber>
    </recommendedName>
</protein>
<evidence type="ECO:0000259" key="15">
    <source>
        <dbReference type="PROSITE" id="PS50109"/>
    </source>
</evidence>
<evidence type="ECO:0000256" key="1">
    <source>
        <dbReference type="ARBA" id="ARBA00000085"/>
    </source>
</evidence>
<evidence type="ECO:0000256" key="3">
    <source>
        <dbReference type="ARBA" id="ARBA00012438"/>
    </source>
</evidence>
<keyword evidence="9 17" id="KW-0418">Kinase</keyword>
<gene>
    <name evidence="17" type="ORF">EJP77_13700</name>
</gene>
<dbReference type="GO" id="GO:0005524">
    <property type="term" value="F:ATP binding"/>
    <property type="evidence" value="ECO:0007669"/>
    <property type="project" value="UniProtKB-KW"/>
</dbReference>
<keyword evidence="6" id="KW-0808">Transferase</keyword>
<evidence type="ECO:0000313" key="17">
    <source>
        <dbReference type="EMBL" id="RUT29927.1"/>
    </source>
</evidence>
<dbReference type="PROSITE" id="PS50109">
    <property type="entry name" value="HIS_KIN"/>
    <property type="match status" value="1"/>
</dbReference>
<reference evidence="17 18" key="1">
    <citation type="submission" date="2018-12" db="EMBL/GenBank/DDBJ databases">
        <authorList>
            <person name="Sun L."/>
            <person name="Chen Z."/>
        </authorList>
    </citation>
    <scope>NUCLEOTIDE SEQUENCE [LARGE SCALE GENOMIC DNA]</scope>
    <source>
        <strain evidence="17 18">3-5-3</strain>
    </source>
</reference>
<dbReference type="InterPro" id="IPR004358">
    <property type="entry name" value="Sig_transdc_His_kin-like_C"/>
</dbReference>
<dbReference type="GO" id="GO:0000155">
    <property type="term" value="F:phosphorelay sensor kinase activity"/>
    <property type="evidence" value="ECO:0007669"/>
    <property type="project" value="InterPro"/>
</dbReference>
<dbReference type="GO" id="GO:0005886">
    <property type="term" value="C:plasma membrane"/>
    <property type="evidence" value="ECO:0007669"/>
    <property type="project" value="UniProtKB-SubCell"/>
</dbReference>
<evidence type="ECO:0000256" key="8">
    <source>
        <dbReference type="ARBA" id="ARBA00022741"/>
    </source>
</evidence>
<dbReference type="SMART" id="SM00388">
    <property type="entry name" value="HisKA"/>
    <property type="match status" value="1"/>
</dbReference>
<dbReference type="OrthoDB" id="9792991at2"/>
<keyword evidence="11 14" id="KW-1133">Transmembrane helix</keyword>
<keyword evidence="12" id="KW-0902">Two-component regulatory system</keyword>
<keyword evidence="10" id="KW-0067">ATP-binding</keyword>
<dbReference type="Gene3D" id="1.10.287.130">
    <property type="match status" value="1"/>
</dbReference>
<evidence type="ECO:0000256" key="14">
    <source>
        <dbReference type="SAM" id="Phobius"/>
    </source>
</evidence>
<name>A0A433X711_9BACL</name>
<keyword evidence="13 14" id="KW-0472">Membrane</keyword>
<dbReference type="FunFam" id="3.30.565.10:FF:000013">
    <property type="entry name" value="Two-component sensor histidine kinase"/>
    <property type="match status" value="1"/>
</dbReference>
<keyword evidence="5" id="KW-0597">Phosphoprotein</keyword>